<feature type="domain" description="Reverse transcriptase" evidence="2">
    <location>
        <begin position="1"/>
        <end position="134"/>
    </location>
</feature>
<dbReference type="Pfam" id="PF13966">
    <property type="entry name" value="zf-RVT"/>
    <property type="match status" value="1"/>
</dbReference>
<comment type="caution">
    <text evidence="3">The sequence shown here is derived from an EMBL/GenBank/DDBJ whole genome shotgun (WGS) entry which is preliminary data.</text>
</comment>
<evidence type="ECO:0000313" key="3">
    <source>
        <dbReference type="EMBL" id="RVX22475.1"/>
    </source>
</evidence>
<gene>
    <name evidence="3" type="primary">AtMg01250_97</name>
    <name evidence="3" type="ORF">CK203_012569</name>
</gene>
<evidence type="ECO:0000256" key="1">
    <source>
        <dbReference type="SAM" id="MobiDB-lite"/>
    </source>
</evidence>
<dbReference type="Pfam" id="PF00078">
    <property type="entry name" value="RVT_1"/>
    <property type="match status" value="1"/>
</dbReference>
<dbReference type="PANTHER" id="PTHR33116:SF78">
    <property type="entry name" value="OS12G0587133 PROTEIN"/>
    <property type="match status" value="1"/>
</dbReference>
<proteinExistence type="predicted"/>
<evidence type="ECO:0000313" key="4">
    <source>
        <dbReference type="Proteomes" id="UP000288805"/>
    </source>
</evidence>
<reference evidence="3 4" key="1">
    <citation type="journal article" date="2018" name="PLoS Genet.">
        <title>Population sequencing reveals clonal diversity and ancestral inbreeding in the grapevine cultivar Chardonnay.</title>
        <authorList>
            <person name="Roach M.J."/>
            <person name="Johnson D.L."/>
            <person name="Bohlmann J."/>
            <person name="van Vuuren H.J."/>
            <person name="Jones S.J."/>
            <person name="Pretorius I.S."/>
            <person name="Schmidt S.A."/>
            <person name="Borneman A.R."/>
        </authorList>
    </citation>
    <scope>NUCLEOTIDE SEQUENCE [LARGE SCALE GENOMIC DNA]</scope>
    <source>
        <strain evidence="4">cv. Chardonnay</strain>
        <tissue evidence="3">Leaf</tissue>
    </source>
</reference>
<dbReference type="PROSITE" id="PS50878">
    <property type="entry name" value="RT_POL"/>
    <property type="match status" value="1"/>
</dbReference>
<name>A0A438KMP4_VITVI</name>
<accession>A0A438KMP4</accession>
<feature type="compositionally biased region" description="Low complexity" evidence="1">
    <location>
        <begin position="479"/>
        <end position="496"/>
    </location>
</feature>
<dbReference type="PANTHER" id="PTHR33116">
    <property type="entry name" value="REVERSE TRANSCRIPTASE ZINC-BINDING DOMAIN-CONTAINING PROTEIN-RELATED-RELATED"/>
    <property type="match status" value="1"/>
</dbReference>
<sequence length="580" mass="66368">MANLFQSSRGLRQDDPLSPYLFVIAMEVFSALLKRAIEGGFLSGCRVKVRGEEGVLISHLLFVDDTLVFCKASQDHLTYLNWLLMWFEAVSGLRINLEKSELIPVGRVENMDDLGWDFGCRVGSLPSTYLGMPLGAPFKLVTVWDGVEKHFRRSQTEIRENSKGLPLGWGQFGAKASFSEMRVGVLKQAHGMGLWKGIRMDWELVSDRMVFIAGNERRVRFWRDRWCGDSPLAFNDWEVEVAEIFLERLHGKRVLEDVEDMVSWTETKSGKFSVKSLYFALKAGCPSLFPSSYIWNVNVQPKISFFAWEATWDKALTLDMIQKRGQALANRCFMCLEKEETIDHLFLHFRETLLSWHGSFVGKNCKKAWRAAHFHIFWTRDWVKVRAVRMLSALLFVFVSFPFWCSSMLPVYLGIFLSTWGHVLFCFTCALITRSSSHADAMWHPKCPNTSNSQMTQVPFSVGFWGRVHEIMAPKKNTQASSSQKPQSSQANQSPSTHKMLWSQQVEDEEAQLLAKLHSSKPMHESSHMPNKMLTLYYDPSDHSKPIKATQYPAISGSQTFKQVTMTNPSIDTQDKVMCK</sequence>
<dbReference type="InterPro" id="IPR000477">
    <property type="entry name" value="RT_dom"/>
</dbReference>
<organism evidence="3 4">
    <name type="scientific">Vitis vinifera</name>
    <name type="common">Grape</name>
    <dbReference type="NCBI Taxonomy" id="29760"/>
    <lineage>
        <taxon>Eukaryota</taxon>
        <taxon>Viridiplantae</taxon>
        <taxon>Streptophyta</taxon>
        <taxon>Embryophyta</taxon>
        <taxon>Tracheophyta</taxon>
        <taxon>Spermatophyta</taxon>
        <taxon>Magnoliopsida</taxon>
        <taxon>eudicotyledons</taxon>
        <taxon>Gunneridae</taxon>
        <taxon>Pentapetalae</taxon>
        <taxon>rosids</taxon>
        <taxon>Vitales</taxon>
        <taxon>Vitaceae</taxon>
        <taxon>Viteae</taxon>
        <taxon>Vitis</taxon>
    </lineage>
</organism>
<dbReference type="AlphaFoldDB" id="A0A438KMP4"/>
<evidence type="ECO:0000259" key="2">
    <source>
        <dbReference type="PROSITE" id="PS50878"/>
    </source>
</evidence>
<feature type="region of interest" description="Disordered" evidence="1">
    <location>
        <begin position="476"/>
        <end position="503"/>
    </location>
</feature>
<dbReference type="Proteomes" id="UP000288805">
    <property type="component" value="Unassembled WGS sequence"/>
</dbReference>
<protein>
    <submittedName>
        <fullName evidence="3">Putative mitochondrial protein</fullName>
    </submittedName>
</protein>
<dbReference type="InterPro" id="IPR026960">
    <property type="entry name" value="RVT-Znf"/>
</dbReference>
<dbReference type="EMBL" id="QGNW01000003">
    <property type="protein sequence ID" value="RVX22475.1"/>
    <property type="molecule type" value="Genomic_DNA"/>
</dbReference>